<dbReference type="AlphaFoldDB" id="A0A4W5PIY9"/>
<evidence type="ECO:0000259" key="2">
    <source>
        <dbReference type="SMART" id="SM00921"/>
    </source>
</evidence>
<dbReference type="Gene3D" id="3.10.320.10">
    <property type="entry name" value="Class II Histocompatibility Antigen, M Beta Chain, Chain B, domain 1"/>
    <property type="match status" value="1"/>
</dbReference>
<dbReference type="InterPro" id="IPR014745">
    <property type="entry name" value="MHC_II_a/b_N"/>
</dbReference>
<dbReference type="GO" id="GO:0019882">
    <property type="term" value="P:antigen processing and presentation"/>
    <property type="evidence" value="ECO:0007669"/>
    <property type="project" value="InterPro"/>
</dbReference>
<feature type="domain" description="MHC class II beta chain N-terminal" evidence="2">
    <location>
        <begin position="41"/>
        <end position="115"/>
    </location>
</feature>
<dbReference type="GeneTree" id="ENSGT00950000183127"/>
<proteinExistence type="predicted"/>
<keyword evidence="4" id="KW-1185">Reference proteome</keyword>
<reference evidence="4" key="1">
    <citation type="submission" date="2018-06" db="EMBL/GenBank/DDBJ databases">
        <title>Genome assembly of Danube salmon.</title>
        <authorList>
            <person name="Macqueen D.J."/>
            <person name="Gundappa M.K."/>
        </authorList>
    </citation>
    <scope>NUCLEOTIDE SEQUENCE [LARGE SCALE GENOMIC DNA]</scope>
</reference>
<dbReference type="GO" id="GO:0042613">
    <property type="term" value="C:MHC class II protein complex"/>
    <property type="evidence" value="ECO:0007669"/>
    <property type="project" value="InterPro"/>
</dbReference>
<dbReference type="Pfam" id="PF00969">
    <property type="entry name" value="MHC_II_beta"/>
    <property type="match status" value="1"/>
</dbReference>
<reference evidence="3" key="3">
    <citation type="submission" date="2025-09" db="UniProtKB">
        <authorList>
            <consortium name="Ensembl"/>
        </authorList>
    </citation>
    <scope>IDENTIFICATION</scope>
</reference>
<sequence>MIPLNISNKEVILIIIILQSDKTSTCNHGFLSDGYFHQMVTQCRYSSKDLVDAEFIHSYVFNQAEYIRFNSTVGKFVGYTEHGVKNADAWNRGPELGPELGELERYCKSNAALAYSAVLDNTGEQGSAAPPTGL</sequence>
<organism evidence="3 4">
    <name type="scientific">Hucho hucho</name>
    <name type="common">huchen</name>
    <dbReference type="NCBI Taxonomy" id="62062"/>
    <lineage>
        <taxon>Eukaryota</taxon>
        <taxon>Metazoa</taxon>
        <taxon>Chordata</taxon>
        <taxon>Craniata</taxon>
        <taxon>Vertebrata</taxon>
        <taxon>Euteleostomi</taxon>
        <taxon>Actinopterygii</taxon>
        <taxon>Neopterygii</taxon>
        <taxon>Teleostei</taxon>
        <taxon>Protacanthopterygii</taxon>
        <taxon>Salmoniformes</taxon>
        <taxon>Salmonidae</taxon>
        <taxon>Salmoninae</taxon>
        <taxon>Hucho</taxon>
    </lineage>
</organism>
<dbReference type="SUPFAM" id="SSF54452">
    <property type="entry name" value="MHC antigen-recognition domain"/>
    <property type="match status" value="1"/>
</dbReference>
<evidence type="ECO:0000256" key="1">
    <source>
        <dbReference type="ARBA" id="ARBA00023180"/>
    </source>
</evidence>
<dbReference type="GO" id="GO:0006955">
    <property type="term" value="P:immune response"/>
    <property type="evidence" value="ECO:0007669"/>
    <property type="project" value="InterPro"/>
</dbReference>
<dbReference type="Proteomes" id="UP000314982">
    <property type="component" value="Unassembled WGS sequence"/>
</dbReference>
<dbReference type="InterPro" id="IPR000353">
    <property type="entry name" value="MHC_II_b_N"/>
</dbReference>
<keyword evidence="1" id="KW-0325">Glycoprotein</keyword>
<name>A0A4W5PIY9_9TELE</name>
<dbReference type="InterPro" id="IPR011162">
    <property type="entry name" value="MHC_I/II-like_Ag-recog"/>
</dbReference>
<dbReference type="STRING" id="62062.ENSHHUP00000064561"/>
<dbReference type="Ensembl" id="ENSHHUT00000066757.1">
    <property type="protein sequence ID" value="ENSHHUP00000064561.1"/>
    <property type="gene ID" value="ENSHHUG00000038127.1"/>
</dbReference>
<protein>
    <recommendedName>
        <fullName evidence="2">MHC class II beta chain N-terminal domain-containing protein</fullName>
    </recommendedName>
</protein>
<accession>A0A4W5PIY9</accession>
<evidence type="ECO:0000313" key="4">
    <source>
        <dbReference type="Proteomes" id="UP000314982"/>
    </source>
</evidence>
<reference evidence="3" key="2">
    <citation type="submission" date="2025-08" db="UniProtKB">
        <authorList>
            <consortium name="Ensembl"/>
        </authorList>
    </citation>
    <scope>IDENTIFICATION</scope>
</reference>
<evidence type="ECO:0000313" key="3">
    <source>
        <dbReference type="Ensembl" id="ENSHHUP00000064561.1"/>
    </source>
</evidence>
<dbReference type="SMART" id="SM00921">
    <property type="entry name" value="MHC_II_beta"/>
    <property type="match status" value="1"/>
</dbReference>